<dbReference type="NCBIfam" id="TIGR00756">
    <property type="entry name" value="PPR"/>
    <property type="match status" value="5"/>
</dbReference>
<dbReference type="PANTHER" id="PTHR47926:SF414">
    <property type="entry name" value="PENTATRICOPEPTIDE REPEAT-CONTAINING PROTEIN DOT4, CHLOROPLASTIC-LIKE"/>
    <property type="match status" value="1"/>
</dbReference>
<gene>
    <name evidence="5" type="ORF">Nepgr_008267</name>
</gene>
<feature type="domain" description="DYW" evidence="4">
    <location>
        <begin position="613"/>
        <end position="705"/>
    </location>
</feature>
<dbReference type="Gene3D" id="1.25.40.10">
    <property type="entry name" value="Tetratricopeptide repeat domain"/>
    <property type="match status" value="5"/>
</dbReference>
<sequence>MEPRTLHLCRCLQFVSSLCFSAFKPHRSISSLSSASSIKSSSREARFAQKTFFKPNKDDGLVKRLCRDKQFKEAISILCEQNRLKEAVQILPHIDRPSATIYSTLLGVCLRLRALEDGKSVHAHLKGSDFVPGLFISNRLLDMYAKCESLEDAQEVFNQMTERDLCTWNTMINGNAKMGRIDEARKLFDEMPQRDGFSWTAMISGYCRHERPKEALELYSKMQNCGNLNCNKFTLSSAISASAAIPSLRSGKQIHGHIVRMGLDSDSVVWSALSDMYAKCGSLEEAMHIFNTTSDRDVVSWTTMIDRCFEDGRKEEGFALFSDLLKSDTKPNQFTFAGVLNACADQAAEGIGRQVHGHMLRVGLDPHSFAASALVHMYSKCGNMNNARKVFKGMPKPGLVSWTSLIAGYAQNGQPEEALKLFGLLLQSDTSPDHVAFVGVLSACAHAGFVDRGIEYFHSIKDQHGLTQTSEHYACLIDLLSRSGRFEEAEDYINQMPMKPDKYLWASLLGGCRIHKNVELAEQAAKALFEIEPENAATYATLANIYAAAGKWEEVARIRKRMDEKGAVKKPGMSWIEIKRQVHVFLVGDMCHPNYKEIDEFLTKTSKKMKEEGYVPDVNFVLHDVEEEQKEQNLSYHSEKLAVAFGIIATPPGTAIKVYKNLRTCVDCHTAIKFISRIAERKITVRDSNRFHCFKDGVCSCKDYW</sequence>
<dbReference type="EMBL" id="BSYO01000006">
    <property type="protein sequence ID" value="GMH06427.1"/>
    <property type="molecule type" value="Genomic_DNA"/>
</dbReference>
<dbReference type="FunFam" id="1.25.40.10:FF:000442">
    <property type="entry name" value="Pentatricopeptide repeat-containing protein At3g49710"/>
    <property type="match status" value="1"/>
</dbReference>
<comment type="caution">
    <text evidence="5">The sequence shown here is derived from an EMBL/GenBank/DDBJ whole genome shotgun (WGS) entry which is preliminary data.</text>
</comment>
<comment type="similarity">
    <text evidence="1">Belongs to the PPR family. PCMP-H subfamily.</text>
</comment>
<dbReference type="Pfam" id="PF14432">
    <property type="entry name" value="DYW_deaminase"/>
    <property type="match status" value="1"/>
</dbReference>
<keyword evidence="2" id="KW-0677">Repeat</keyword>
<evidence type="ECO:0000259" key="4">
    <source>
        <dbReference type="Pfam" id="PF14432"/>
    </source>
</evidence>
<proteinExistence type="inferred from homology"/>
<dbReference type="PROSITE" id="PS51375">
    <property type="entry name" value="PPR"/>
    <property type="match status" value="5"/>
</dbReference>
<feature type="repeat" description="PPR" evidence="3">
    <location>
        <begin position="297"/>
        <end position="331"/>
    </location>
</feature>
<dbReference type="InterPro" id="IPR032867">
    <property type="entry name" value="DYW_dom"/>
</dbReference>
<protein>
    <recommendedName>
        <fullName evidence="4">DYW domain-containing protein</fullName>
    </recommendedName>
</protein>
<dbReference type="Proteomes" id="UP001279734">
    <property type="component" value="Unassembled WGS sequence"/>
</dbReference>
<dbReference type="GO" id="GO:0003723">
    <property type="term" value="F:RNA binding"/>
    <property type="evidence" value="ECO:0007669"/>
    <property type="project" value="InterPro"/>
</dbReference>
<dbReference type="InterPro" id="IPR046960">
    <property type="entry name" value="PPR_At4g14850-like_plant"/>
</dbReference>
<dbReference type="AlphaFoldDB" id="A0AAD3S8F5"/>
<dbReference type="InterPro" id="IPR046848">
    <property type="entry name" value="E_motif"/>
</dbReference>
<accession>A0AAD3S8F5</accession>
<feature type="repeat" description="PPR" evidence="3">
    <location>
        <begin position="164"/>
        <end position="194"/>
    </location>
</feature>
<dbReference type="Pfam" id="PF13041">
    <property type="entry name" value="PPR_2"/>
    <property type="match status" value="2"/>
</dbReference>
<dbReference type="InterPro" id="IPR002885">
    <property type="entry name" value="PPR_rpt"/>
</dbReference>
<evidence type="ECO:0000256" key="1">
    <source>
        <dbReference type="ARBA" id="ARBA00006643"/>
    </source>
</evidence>
<feature type="repeat" description="PPR" evidence="3">
    <location>
        <begin position="195"/>
        <end position="229"/>
    </location>
</feature>
<evidence type="ECO:0000313" key="6">
    <source>
        <dbReference type="Proteomes" id="UP001279734"/>
    </source>
</evidence>
<feature type="repeat" description="PPR" evidence="3">
    <location>
        <begin position="535"/>
        <end position="569"/>
    </location>
</feature>
<organism evidence="5 6">
    <name type="scientific">Nepenthes gracilis</name>
    <name type="common">Slender pitcher plant</name>
    <dbReference type="NCBI Taxonomy" id="150966"/>
    <lineage>
        <taxon>Eukaryota</taxon>
        <taxon>Viridiplantae</taxon>
        <taxon>Streptophyta</taxon>
        <taxon>Embryophyta</taxon>
        <taxon>Tracheophyta</taxon>
        <taxon>Spermatophyta</taxon>
        <taxon>Magnoliopsida</taxon>
        <taxon>eudicotyledons</taxon>
        <taxon>Gunneridae</taxon>
        <taxon>Pentapetalae</taxon>
        <taxon>Caryophyllales</taxon>
        <taxon>Nepenthaceae</taxon>
        <taxon>Nepenthes</taxon>
    </lineage>
</organism>
<dbReference type="GO" id="GO:0008270">
    <property type="term" value="F:zinc ion binding"/>
    <property type="evidence" value="ECO:0007669"/>
    <property type="project" value="InterPro"/>
</dbReference>
<dbReference type="Pfam" id="PF01535">
    <property type="entry name" value="PPR"/>
    <property type="match status" value="6"/>
</dbReference>
<dbReference type="PANTHER" id="PTHR47926">
    <property type="entry name" value="PENTATRICOPEPTIDE REPEAT-CONTAINING PROTEIN"/>
    <property type="match status" value="1"/>
</dbReference>
<keyword evidence="6" id="KW-1185">Reference proteome</keyword>
<evidence type="ECO:0000313" key="5">
    <source>
        <dbReference type="EMBL" id="GMH06427.1"/>
    </source>
</evidence>
<name>A0AAD3S8F5_NEPGR</name>
<dbReference type="GO" id="GO:0009451">
    <property type="term" value="P:RNA modification"/>
    <property type="evidence" value="ECO:0007669"/>
    <property type="project" value="InterPro"/>
</dbReference>
<dbReference type="Pfam" id="PF20431">
    <property type="entry name" value="E_motif"/>
    <property type="match status" value="1"/>
</dbReference>
<evidence type="ECO:0000256" key="2">
    <source>
        <dbReference type="ARBA" id="ARBA00022737"/>
    </source>
</evidence>
<evidence type="ECO:0000256" key="3">
    <source>
        <dbReference type="PROSITE-ProRule" id="PRU00708"/>
    </source>
</evidence>
<dbReference type="SUPFAM" id="SSF48452">
    <property type="entry name" value="TPR-like"/>
    <property type="match status" value="1"/>
</dbReference>
<dbReference type="InterPro" id="IPR011990">
    <property type="entry name" value="TPR-like_helical_dom_sf"/>
</dbReference>
<feature type="repeat" description="PPR" evidence="3">
    <location>
        <begin position="398"/>
        <end position="432"/>
    </location>
</feature>
<dbReference type="FunFam" id="1.25.40.10:FF:000031">
    <property type="entry name" value="Pentatricopeptide repeat-containing protein mitochondrial"/>
    <property type="match status" value="1"/>
</dbReference>
<reference evidence="5" key="1">
    <citation type="submission" date="2023-05" db="EMBL/GenBank/DDBJ databases">
        <title>Nepenthes gracilis genome sequencing.</title>
        <authorList>
            <person name="Fukushima K."/>
        </authorList>
    </citation>
    <scope>NUCLEOTIDE SEQUENCE</scope>
    <source>
        <strain evidence="5">SING2019-196</strain>
    </source>
</reference>
<dbReference type="FunFam" id="1.25.40.10:FF:002148">
    <property type="entry name" value="Pentatricopeptide repeat-containing protein At2g29760, chloroplastic"/>
    <property type="match status" value="1"/>
</dbReference>